<dbReference type="EMBL" id="WITJ01000005">
    <property type="protein sequence ID" value="MQW39149.1"/>
    <property type="molecule type" value="Genomic_DNA"/>
</dbReference>
<proteinExistence type="predicted"/>
<keyword evidence="3" id="KW-1185">Reference proteome</keyword>
<dbReference type="CDD" id="cd04301">
    <property type="entry name" value="NAT_SF"/>
    <property type="match status" value="1"/>
</dbReference>
<evidence type="ECO:0000313" key="3">
    <source>
        <dbReference type="Proteomes" id="UP000439550"/>
    </source>
</evidence>
<dbReference type="RefSeq" id="WP_153495832.1">
    <property type="nucleotide sequence ID" value="NZ_CAXYUY010000002.1"/>
</dbReference>
<dbReference type="Pfam" id="PF00583">
    <property type="entry name" value="Acetyltransf_1"/>
    <property type="match status" value="1"/>
</dbReference>
<name>A0A7X1Z7E7_9LACT</name>
<evidence type="ECO:0000259" key="1">
    <source>
        <dbReference type="PROSITE" id="PS51186"/>
    </source>
</evidence>
<keyword evidence="2" id="KW-0808">Transferase</keyword>
<dbReference type="OrthoDB" id="948250at2"/>
<dbReference type="Gene3D" id="3.40.630.30">
    <property type="match status" value="1"/>
</dbReference>
<evidence type="ECO:0000313" key="2">
    <source>
        <dbReference type="EMBL" id="MQW39149.1"/>
    </source>
</evidence>
<protein>
    <submittedName>
        <fullName evidence="2">GNAT family N-acetyltransferase</fullName>
    </submittedName>
</protein>
<dbReference type="InterPro" id="IPR016181">
    <property type="entry name" value="Acyl_CoA_acyltransferase"/>
</dbReference>
<gene>
    <name evidence="2" type="ORF">GHI93_04240</name>
</gene>
<dbReference type="SUPFAM" id="SSF55729">
    <property type="entry name" value="Acyl-CoA N-acyltransferases (Nat)"/>
    <property type="match status" value="1"/>
</dbReference>
<dbReference type="AlphaFoldDB" id="A0A7X1Z7E7"/>
<organism evidence="2 3">
    <name type="scientific">Lactococcus hircilactis</name>
    <dbReference type="NCBI Taxonomy" id="1494462"/>
    <lineage>
        <taxon>Bacteria</taxon>
        <taxon>Bacillati</taxon>
        <taxon>Bacillota</taxon>
        <taxon>Bacilli</taxon>
        <taxon>Lactobacillales</taxon>
        <taxon>Streptococcaceae</taxon>
        <taxon>Lactococcus</taxon>
    </lineage>
</organism>
<comment type="caution">
    <text evidence="2">The sequence shown here is derived from an EMBL/GenBank/DDBJ whole genome shotgun (WGS) entry which is preliminary data.</text>
</comment>
<accession>A0A7X1Z7E7</accession>
<sequence length="161" mass="18544">MEIRRIDIGETQAFWNLQKQLDQETHFMMYEPDERKYEIGKAVSQIAHVDFIIGAVEDGDLIGYLSAKIGAYLRLKKTAYLVIGILKAYQGRGIGHQLFEHLEAWTHENGIHRLELTVLVTNAQAIALYQKNGFKIEGVRQEAMCVDGQFIDEFYMSKIYD</sequence>
<dbReference type="Proteomes" id="UP000439550">
    <property type="component" value="Unassembled WGS sequence"/>
</dbReference>
<dbReference type="PROSITE" id="PS51186">
    <property type="entry name" value="GNAT"/>
    <property type="match status" value="1"/>
</dbReference>
<dbReference type="InterPro" id="IPR000182">
    <property type="entry name" value="GNAT_dom"/>
</dbReference>
<reference evidence="2 3" key="1">
    <citation type="submission" date="2019-10" db="EMBL/GenBank/DDBJ databases">
        <authorList>
            <person name="Dong K."/>
        </authorList>
    </citation>
    <scope>NUCLEOTIDE SEQUENCE [LARGE SCALE GENOMIC DNA]</scope>
    <source>
        <strain evidence="2 3">DSM 28960</strain>
    </source>
</reference>
<dbReference type="PANTHER" id="PTHR43072">
    <property type="entry name" value="N-ACETYLTRANSFERASE"/>
    <property type="match status" value="1"/>
</dbReference>
<feature type="domain" description="N-acetyltransferase" evidence="1">
    <location>
        <begin position="1"/>
        <end position="161"/>
    </location>
</feature>
<dbReference type="GO" id="GO:0016747">
    <property type="term" value="F:acyltransferase activity, transferring groups other than amino-acyl groups"/>
    <property type="evidence" value="ECO:0007669"/>
    <property type="project" value="InterPro"/>
</dbReference>